<dbReference type="RefSeq" id="WP_011291917.1">
    <property type="nucleotide sequence ID" value="NZ_AOSG01000038.1"/>
</dbReference>
<dbReference type="AlphaFoldDB" id="A0A9P2TBG4"/>
<accession>A0A9P2TBG4</accession>
<comment type="caution">
    <text evidence="2">The sequence shown here is derived from an EMBL/GenBank/DDBJ whole genome shotgun (WGS) entry which is preliminary data.</text>
</comment>
<proteinExistence type="predicted"/>
<dbReference type="EMBL" id="AOSG01000038">
    <property type="protein sequence ID" value="EOR71369.1"/>
    <property type="molecule type" value="Genomic_DNA"/>
</dbReference>
<dbReference type="Proteomes" id="UP000014184">
    <property type="component" value="Unassembled WGS sequence"/>
</dbReference>
<reference evidence="2 3" key="1">
    <citation type="journal article" date="2013" name="Genome Announc.">
        <title>Draft Genome Sequence of the Lignocellulose Decomposer Thermobifida fusca Strain TM51.</title>
        <authorList>
            <person name="Toth A."/>
            <person name="Barna T."/>
            <person name="Nagy I."/>
            <person name="Horvath B."/>
            <person name="Nagy I."/>
            <person name="Tancsics A."/>
            <person name="Kriszt B."/>
            <person name="Baka E."/>
            <person name="Fekete C."/>
            <person name="Kukolya J."/>
        </authorList>
    </citation>
    <scope>NUCLEOTIDE SEQUENCE [LARGE SCALE GENOMIC DNA]</scope>
    <source>
        <strain evidence="2 3">TM51</strain>
    </source>
</reference>
<evidence type="ECO:0000256" key="1">
    <source>
        <dbReference type="ARBA" id="ARBA00022729"/>
    </source>
</evidence>
<dbReference type="NCBIfam" id="NF037995">
    <property type="entry name" value="TRAP_S1"/>
    <property type="match status" value="1"/>
</dbReference>
<name>A0A9P2TBG4_THEFU</name>
<protein>
    <submittedName>
        <fullName evidence="2">TRAP-type C4-dicarboxylate transport system periplasmic component</fullName>
    </submittedName>
</protein>
<dbReference type="InterPro" id="IPR018389">
    <property type="entry name" value="DctP_fam"/>
</dbReference>
<dbReference type="Gene3D" id="3.40.190.170">
    <property type="entry name" value="Bacterial extracellular solute-binding protein, family 7"/>
    <property type="match status" value="1"/>
</dbReference>
<keyword evidence="3" id="KW-1185">Reference proteome</keyword>
<dbReference type="PANTHER" id="PTHR33376">
    <property type="match status" value="1"/>
</dbReference>
<dbReference type="PANTHER" id="PTHR33376:SF15">
    <property type="entry name" value="BLL6794 PROTEIN"/>
    <property type="match status" value="1"/>
</dbReference>
<evidence type="ECO:0000313" key="3">
    <source>
        <dbReference type="Proteomes" id="UP000014184"/>
    </source>
</evidence>
<evidence type="ECO:0000313" key="2">
    <source>
        <dbReference type="EMBL" id="EOR71369.1"/>
    </source>
</evidence>
<gene>
    <name evidence="2" type="ORF">TM51_07781</name>
</gene>
<dbReference type="Pfam" id="PF03480">
    <property type="entry name" value="DctP"/>
    <property type="match status" value="1"/>
</dbReference>
<keyword evidence="1" id="KW-0732">Signal</keyword>
<dbReference type="InterPro" id="IPR038404">
    <property type="entry name" value="TRAP_DctP_sf"/>
</dbReference>
<organism evidence="2 3">
    <name type="scientific">Thermobifida fusca TM51</name>
    <dbReference type="NCBI Taxonomy" id="1169414"/>
    <lineage>
        <taxon>Bacteria</taxon>
        <taxon>Bacillati</taxon>
        <taxon>Actinomycetota</taxon>
        <taxon>Actinomycetes</taxon>
        <taxon>Streptosporangiales</taxon>
        <taxon>Nocardiopsidaceae</taxon>
        <taxon>Thermobifida</taxon>
    </lineage>
</organism>
<dbReference type="GO" id="GO:0055085">
    <property type="term" value="P:transmembrane transport"/>
    <property type="evidence" value="ECO:0007669"/>
    <property type="project" value="InterPro"/>
</dbReference>
<sequence>MANPHTSSLQPLKTAAVLSTVMLIAAGCAEDRGSGGSGGGGPSVDYGASKEEYAAALADMEPVTLTLQSTAPKGAATGRRFEEYAAAVEEWSDGKITFEIVFSNAIAPANEVDDALADGRLDIGSVMPSLEPAEFPANNVMWDVSFVGRQTPVDGLLQWHGAILETAAQEDALYEEFEARGMKLLLPAFHSGAIAYSCTSERADLDSLKGATIASQSRVQNGQVEALGMQPSTVNYAEMFESLERGVVDCALGTFTVAALNGYIPSAPYFVVDPEVGFGNAGGSIAISLATWESLPLAAQQLLYDRLDVLLQANYESTWDNIADSLTQVEENDGAVLPLAKDAREALAAYNEQALAEAANNSALPDSEAFVTALEQALEEWTAKVEQTAPGLDVGYDEFLEWHAAGYPDLQSYFDQLWSDAMQQRRPGSEA</sequence>